<feature type="signal peptide" evidence="1">
    <location>
        <begin position="1"/>
        <end position="21"/>
    </location>
</feature>
<proteinExistence type="predicted"/>
<dbReference type="Proteomes" id="UP001595818">
    <property type="component" value="Unassembled WGS sequence"/>
</dbReference>
<evidence type="ECO:0000313" key="2">
    <source>
        <dbReference type="EMBL" id="MFC4870223.1"/>
    </source>
</evidence>
<sequence length="129" mass="14572">MVLLSVAQFFMMALLMSQSTGNQGFSFDLEASEVVCKKTESGERYFTYVISNVGSQTAPEGSYMVFFKVNGRMVSFETVTSPLEPGKSIVYTSEEKFDVSKKRRLKYHLIVKTEDGNKNNNRKKGEIIL</sequence>
<keyword evidence="3" id="KW-1185">Reference proteome</keyword>
<protein>
    <recommendedName>
        <fullName evidence="4">CARDB domain-containing protein</fullName>
    </recommendedName>
</protein>
<dbReference type="RefSeq" id="WP_377060577.1">
    <property type="nucleotide sequence ID" value="NZ_JBHSJJ010000001.1"/>
</dbReference>
<keyword evidence="1" id="KW-0732">Signal</keyword>
<accession>A0ABV9SV39</accession>
<evidence type="ECO:0000256" key="1">
    <source>
        <dbReference type="SAM" id="SignalP"/>
    </source>
</evidence>
<gene>
    <name evidence="2" type="ORF">ACFPFU_00890</name>
</gene>
<comment type="caution">
    <text evidence="2">The sequence shown here is derived from an EMBL/GenBank/DDBJ whole genome shotgun (WGS) entry which is preliminary data.</text>
</comment>
<feature type="chain" id="PRO_5047067897" description="CARDB domain-containing protein" evidence="1">
    <location>
        <begin position="22"/>
        <end position="129"/>
    </location>
</feature>
<organism evidence="2 3">
    <name type="scientific">Negadavirga shengliensis</name>
    <dbReference type="NCBI Taxonomy" id="1389218"/>
    <lineage>
        <taxon>Bacteria</taxon>
        <taxon>Pseudomonadati</taxon>
        <taxon>Bacteroidota</taxon>
        <taxon>Cytophagia</taxon>
        <taxon>Cytophagales</taxon>
        <taxon>Cyclobacteriaceae</taxon>
        <taxon>Negadavirga</taxon>
    </lineage>
</organism>
<evidence type="ECO:0000313" key="3">
    <source>
        <dbReference type="Proteomes" id="UP001595818"/>
    </source>
</evidence>
<reference evidence="3" key="1">
    <citation type="journal article" date="2019" name="Int. J. Syst. Evol. Microbiol.">
        <title>The Global Catalogue of Microorganisms (GCM) 10K type strain sequencing project: providing services to taxonomists for standard genome sequencing and annotation.</title>
        <authorList>
            <consortium name="The Broad Institute Genomics Platform"/>
            <consortium name="The Broad Institute Genome Sequencing Center for Infectious Disease"/>
            <person name="Wu L."/>
            <person name="Ma J."/>
        </authorList>
    </citation>
    <scope>NUCLEOTIDE SEQUENCE [LARGE SCALE GENOMIC DNA]</scope>
    <source>
        <strain evidence="3">CGMCC 4.7466</strain>
    </source>
</reference>
<name>A0ABV9SV39_9BACT</name>
<evidence type="ECO:0008006" key="4">
    <source>
        <dbReference type="Google" id="ProtNLM"/>
    </source>
</evidence>
<dbReference type="EMBL" id="JBHSJJ010000001">
    <property type="protein sequence ID" value="MFC4870223.1"/>
    <property type="molecule type" value="Genomic_DNA"/>
</dbReference>